<feature type="compositionally biased region" description="Acidic residues" evidence="1">
    <location>
        <begin position="185"/>
        <end position="199"/>
    </location>
</feature>
<accession>A0A4Y2GBC4</accession>
<sequence>MVQISFKISLFCSSSDLRYIFSKSGFQLSNSPNTIRSIVTNFANTVKADLIIEFEYLKEHEERFTLSFDEWTSQKNQRYLNLNVHHKEKHFNLGLIRIHGSCTAEHTISLIKEKKHLENFGLDSDTHIIGVTTYGACVMVKVGKLTSCYQQLCFAHDLQLAVIDILYKTNIEREEEHQEITSNESDTDDEDTNDTDEEQGVTVTTTTDPRYLHLSRAEVIPRYNDLQKKRRHYAEEIRPCSLLK</sequence>
<dbReference type="AlphaFoldDB" id="A0A4Y2GBC4"/>
<reference evidence="2 3" key="1">
    <citation type="journal article" date="2019" name="Sci. Rep.">
        <title>Orb-weaving spider Araneus ventricosus genome elucidates the spidroin gene catalogue.</title>
        <authorList>
            <person name="Kono N."/>
            <person name="Nakamura H."/>
            <person name="Ohtoshi R."/>
            <person name="Moran D.A.P."/>
            <person name="Shinohara A."/>
            <person name="Yoshida Y."/>
            <person name="Fujiwara M."/>
            <person name="Mori M."/>
            <person name="Tomita M."/>
            <person name="Arakawa K."/>
        </authorList>
    </citation>
    <scope>NUCLEOTIDE SEQUENCE [LARGE SCALE GENOMIC DNA]</scope>
</reference>
<evidence type="ECO:0000313" key="2">
    <source>
        <dbReference type="EMBL" id="GBM50651.1"/>
    </source>
</evidence>
<evidence type="ECO:0000313" key="3">
    <source>
        <dbReference type="Proteomes" id="UP000499080"/>
    </source>
</evidence>
<dbReference type="SUPFAM" id="SSF53098">
    <property type="entry name" value="Ribonuclease H-like"/>
    <property type="match status" value="1"/>
</dbReference>
<keyword evidence="3" id="KW-1185">Reference proteome</keyword>
<dbReference type="EMBL" id="BGPR01001306">
    <property type="protein sequence ID" value="GBM50651.1"/>
    <property type="molecule type" value="Genomic_DNA"/>
</dbReference>
<protein>
    <submittedName>
        <fullName evidence="2">Uncharacterized protein</fullName>
    </submittedName>
</protein>
<evidence type="ECO:0000256" key="1">
    <source>
        <dbReference type="SAM" id="MobiDB-lite"/>
    </source>
</evidence>
<name>A0A4Y2GBC4_ARAVE</name>
<feature type="region of interest" description="Disordered" evidence="1">
    <location>
        <begin position="174"/>
        <end position="207"/>
    </location>
</feature>
<dbReference type="OrthoDB" id="6437568at2759"/>
<organism evidence="2 3">
    <name type="scientific">Araneus ventricosus</name>
    <name type="common">Orbweaver spider</name>
    <name type="synonym">Epeira ventricosa</name>
    <dbReference type="NCBI Taxonomy" id="182803"/>
    <lineage>
        <taxon>Eukaryota</taxon>
        <taxon>Metazoa</taxon>
        <taxon>Ecdysozoa</taxon>
        <taxon>Arthropoda</taxon>
        <taxon>Chelicerata</taxon>
        <taxon>Arachnida</taxon>
        <taxon>Araneae</taxon>
        <taxon>Araneomorphae</taxon>
        <taxon>Entelegynae</taxon>
        <taxon>Araneoidea</taxon>
        <taxon>Araneidae</taxon>
        <taxon>Araneus</taxon>
    </lineage>
</organism>
<proteinExistence type="predicted"/>
<dbReference type="InterPro" id="IPR012337">
    <property type="entry name" value="RNaseH-like_sf"/>
</dbReference>
<gene>
    <name evidence="2" type="ORF">AVEN_86340_1</name>
</gene>
<comment type="caution">
    <text evidence="2">The sequence shown here is derived from an EMBL/GenBank/DDBJ whole genome shotgun (WGS) entry which is preliminary data.</text>
</comment>
<dbReference type="Proteomes" id="UP000499080">
    <property type="component" value="Unassembled WGS sequence"/>
</dbReference>